<comment type="cofactor">
    <cofactor evidence="1">
        <name>Zn(2+)</name>
        <dbReference type="ChEBI" id="CHEBI:29105"/>
    </cofactor>
</comment>
<comment type="pathway">
    <text evidence="2">Cofactor biosynthesis; riboflavin biosynthesis; 5-amino-6-(D-ribitylamino)uracil from GTP: step 2/4.</text>
</comment>
<dbReference type="PANTHER" id="PTHR38011:SF7">
    <property type="entry name" value="2,5-DIAMINO-6-RIBOSYLAMINO-4(3H)-PYRIMIDINONE 5'-PHOSPHATE REDUCTASE"/>
    <property type="match status" value="1"/>
</dbReference>
<feature type="domain" description="CMP/dCMP-type deaminase" evidence="11">
    <location>
        <begin position="1"/>
        <end position="116"/>
    </location>
</feature>
<dbReference type="UniPathway" id="UPA00275">
    <property type="reaction ID" value="UER00401"/>
</dbReference>
<dbReference type="FunFam" id="3.40.140.10:FF:000025">
    <property type="entry name" value="Riboflavin biosynthesis protein RibD"/>
    <property type="match status" value="1"/>
</dbReference>
<name>A0A381ZBA0_9ZZZZ</name>
<dbReference type="Gene3D" id="3.40.430.10">
    <property type="entry name" value="Dihydrofolate Reductase, subunit A"/>
    <property type="match status" value="1"/>
</dbReference>
<keyword evidence="8" id="KW-0521">NADP</keyword>
<gene>
    <name evidence="12" type="ORF">METZ01_LOCUS139439</name>
</gene>
<dbReference type="AlphaFoldDB" id="A0A381ZBA0"/>
<dbReference type="InterPro" id="IPR004794">
    <property type="entry name" value="Eubact_RibD"/>
</dbReference>
<dbReference type="PROSITE" id="PS00903">
    <property type="entry name" value="CYT_DCMP_DEAMINASES_1"/>
    <property type="match status" value="1"/>
</dbReference>
<keyword evidence="5" id="KW-0479">Metal-binding</keyword>
<proteinExistence type="predicted"/>
<dbReference type="SUPFAM" id="SSF53927">
    <property type="entry name" value="Cytidine deaminase-like"/>
    <property type="match status" value="1"/>
</dbReference>
<protein>
    <recommendedName>
        <fullName evidence="11">CMP/dCMP-type deaminase domain-containing protein</fullName>
    </recommendedName>
</protein>
<dbReference type="InterPro" id="IPR002125">
    <property type="entry name" value="CMP_dCMP_dom"/>
</dbReference>
<evidence type="ECO:0000256" key="1">
    <source>
        <dbReference type="ARBA" id="ARBA00001947"/>
    </source>
</evidence>
<evidence type="ECO:0000313" key="12">
    <source>
        <dbReference type="EMBL" id="SVA86585.1"/>
    </source>
</evidence>
<dbReference type="InterPro" id="IPR002734">
    <property type="entry name" value="RibDG_C"/>
</dbReference>
<dbReference type="NCBIfam" id="TIGR00326">
    <property type="entry name" value="eubact_ribD"/>
    <property type="match status" value="1"/>
</dbReference>
<dbReference type="GO" id="GO:0008270">
    <property type="term" value="F:zinc ion binding"/>
    <property type="evidence" value="ECO:0007669"/>
    <property type="project" value="InterPro"/>
</dbReference>
<keyword evidence="7" id="KW-0862">Zinc</keyword>
<comment type="pathway">
    <text evidence="3">Cofactor biosynthesis; riboflavin biosynthesis; 5-amino-6-(D-ribitylamino)uracil from GTP: step 3/4.</text>
</comment>
<reference evidence="12" key="1">
    <citation type="submission" date="2018-05" db="EMBL/GenBank/DDBJ databases">
        <authorList>
            <person name="Lanie J.A."/>
            <person name="Ng W.-L."/>
            <person name="Kazmierczak K.M."/>
            <person name="Andrzejewski T.M."/>
            <person name="Davidsen T.M."/>
            <person name="Wayne K.J."/>
            <person name="Tettelin H."/>
            <person name="Glass J.I."/>
            <person name="Rusch D."/>
            <person name="Podicherti R."/>
            <person name="Tsui H.-C.T."/>
            <person name="Winkler M.E."/>
        </authorList>
    </citation>
    <scope>NUCLEOTIDE SEQUENCE</scope>
</reference>
<keyword evidence="4" id="KW-0686">Riboflavin biosynthesis</keyword>
<dbReference type="NCBIfam" id="TIGR00227">
    <property type="entry name" value="ribD_Cterm"/>
    <property type="match status" value="1"/>
</dbReference>
<dbReference type="PANTHER" id="PTHR38011">
    <property type="entry name" value="DIHYDROFOLATE REDUCTASE FAMILY PROTEIN (AFU_ORTHOLOGUE AFUA_8G06820)"/>
    <property type="match status" value="1"/>
</dbReference>
<evidence type="ECO:0000256" key="5">
    <source>
        <dbReference type="ARBA" id="ARBA00022723"/>
    </source>
</evidence>
<dbReference type="Pfam" id="PF01872">
    <property type="entry name" value="RibD_C"/>
    <property type="match status" value="1"/>
</dbReference>
<dbReference type="GO" id="GO:0008835">
    <property type="term" value="F:diaminohydroxyphosphoribosylaminopyrimidine deaminase activity"/>
    <property type="evidence" value="ECO:0007669"/>
    <property type="project" value="InterPro"/>
</dbReference>
<keyword evidence="9" id="KW-0560">Oxidoreductase</keyword>
<evidence type="ECO:0000256" key="9">
    <source>
        <dbReference type="ARBA" id="ARBA00023002"/>
    </source>
</evidence>
<dbReference type="PROSITE" id="PS51747">
    <property type="entry name" value="CYT_DCMP_DEAMINASES_2"/>
    <property type="match status" value="1"/>
</dbReference>
<dbReference type="Gene3D" id="3.40.140.10">
    <property type="entry name" value="Cytidine Deaminase, domain 2"/>
    <property type="match status" value="1"/>
</dbReference>
<evidence type="ECO:0000256" key="8">
    <source>
        <dbReference type="ARBA" id="ARBA00022857"/>
    </source>
</evidence>
<dbReference type="InterPro" id="IPR011549">
    <property type="entry name" value="RibD_C"/>
</dbReference>
<evidence type="ECO:0000256" key="7">
    <source>
        <dbReference type="ARBA" id="ARBA00022833"/>
    </source>
</evidence>
<dbReference type="InterPro" id="IPR016192">
    <property type="entry name" value="APOBEC/CMP_deaminase_Zn-bd"/>
</dbReference>
<evidence type="ECO:0000256" key="10">
    <source>
        <dbReference type="ARBA" id="ARBA00023268"/>
    </source>
</evidence>
<evidence type="ECO:0000259" key="11">
    <source>
        <dbReference type="PROSITE" id="PS51747"/>
    </source>
</evidence>
<dbReference type="InterPro" id="IPR016193">
    <property type="entry name" value="Cytidine_deaminase-like"/>
</dbReference>
<dbReference type="GO" id="GO:0050661">
    <property type="term" value="F:NADP binding"/>
    <property type="evidence" value="ECO:0007669"/>
    <property type="project" value="InterPro"/>
</dbReference>
<evidence type="ECO:0000256" key="6">
    <source>
        <dbReference type="ARBA" id="ARBA00022801"/>
    </source>
</evidence>
<accession>A0A381ZBA0</accession>
<sequence length="359" mass="38799">MKRALELAARGLYTCDPNPRVGCVLVNDDKIVGEGWHEKVGGPHAERAALEMAGNQAHGATAYVNLEPCNHTGRTGPCSDALIEAGVARVVFAIEDPNQVSGSGRSALEDAGIIVETGLMQDAATELNPGYLTRITKGRPFIRSKLAVSLDGHTALASGESQWITGDPARADVHSWRGRSSAIVTGVGTVLEDDPSLDARLEDSVFSMMQPKRIILDSNLRTPPTARTLKVPGDVIIFTARDDTTIRQVLEERGARIEKVDGDPHCDLVQVFSRLAELEINEVWVEAGPALNGALIAASLIDELVIYMAPHVLGDTARGMFSMAPLENLSGRHMLYYRDVRRVGEDLRIIARPDTVTNP</sequence>
<dbReference type="Pfam" id="PF00383">
    <property type="entry name" value="dCMP_cyt_deam_1"/>
    <property type="match status" value="1"/>
</dbReference>
<keyword evidence="10" id="KW-0511">Multifunctional enzyme</keyword>
<dbReference type="InterPro" id="IPR024072">
    <property type="entry name" value="DHFR-like_dom_sf"/>
</dbReference>
<dbReference type="SUPFAM" id="SSF53597">
    <property type="entry name" value="Dihydrofolate reductase-like"/>
    <property type="match status" value="1"/>
</dbReference>
<dbReference type="GO" id="GO:0009231">
    <property type="term" value="P:riboflavin biosynthetic process"/>
    <property type="evidence" value="ECO:0007669"/>
    <property type="project" value="UniProtKB-UniPathway"/>
</dbReference>
<dbReference type="GO" id="GO:0008703">
    <property type="term" value="F:5-amino-6-(5-phosphoribosylamino)uracil reductase activity"/>
    <property type="evidence" value="ECO:0007669"/>
    <property type="project" value="InterPro"/>
</dbReference>
<evidence type="ECO:0000256" key="4">
    <source>
        <dbReference type="ARBA" id="ARBA00022619"/>
    </source>
</evidence>
<evidence type="ECO:0000256" key="2">
    <source>
        <dbReference type="ARBA" id="ARBA00004882"/>
    </source>
</evidence>
<keyword evidence="6" id="KW-0378">Hydrolase</keyword>
<dbReference type="EMBL" id="UINC01020672">
    <property type="protein sequence ID" value="SVA86585.1"/>
    <property type="molecule type" value="Genomic_DNA"/>
</dbReference>
<evidence type="ECO:0000256" key="3">
    <source>
        <dbReference type="ARBA" id="ARBA00004910"/>
    </source>
</evidence>
<dbReference type="InterPro" id="IPR050765">
    <property type="entry name" value="Riboflavin_Biosynth_HTPR"/>
</dbReference>
<organism evidence="12">
    <name type="scientific">marine metagenome</name>
    <dbReference type="NCBI Taxonomy" id="408172"/>
    <lineage>
        <taxon>unclassified sequences</taxon>
        <taxon>metagenomes</taxon>
        <taxon>ecological metagenomes</taxon>
    </lineage>
</organism>
<dbReference type="CDD" id="cd01284">
    <property type="entry name" value="Riboflavin_deaminase-reductase"/>
    <property type="match status" value="1"/>
</dbReference>
<dbReference type="PIRSF" id="PIRSF006769">
    <property type="entry name" value="RibD"/>
    <property type="match status" value="1"/>
</dbReference>